<dbReference type="Proteomes" id="UP000002424">
    <property type="component" value="Chromosome"/>
</dbReference>
<dbReference type="AlphaFoldDB" id="C1DS79"/>
<dbReference type="HOGENOM" id="CLU_3229035_0_0_6"/>
<feature type="compositionally biased region" description="Basic residues" evidence="1">
    <location>
        <begin position="33"/>
        <end position="43"/>
    </location>
</feature>
<dbReference type="EnsemblBacteria" id="ACO79954">
    <property type="protein sequence ID" value="ACO79954"/>
    <property type="gene ID" value="Avin_38120"/>
</dbReference>
<accession>C1DS79</accession>
<dbReference type="EMBL" id="CP001157">
    <property type="protein sequence ID" value="ACO79954.1"/>
    <property type="molecule type" value="Genomic_DNA"/>
</dbReference>
<protein>
    <submittedName>
        <fullName evidence="2">Uncharacterized protein</fullName>
    </submittedName>
</protein>
<dbReference type="KEGG" id="avn:Avin_38120"/>
<evidence type="ECO:0000256" key="1">
    <source>
        <dbReference type="SAM" id="MobiDB-lite"/>
    </source>
</evidence>
<feature type="region of interest" description="Disordered" evidence="1">
    <location>
        <begin position="1"/>
        <end position="43"/>
    </location>
</feature>
<evidence type="ECO:0000313" key="3">
    <source>
        <dbReference type="Proteomes" id="UP000002424"/>
    </source>
</evidence>
<gene>
    <name evidence="2" type="ordered locus">Avin_38120</name>
</gene>
<dbReference type="STRING" id="322710.Avin_38120"/>
<sequence>MKAAQELFQQRPIPTIISKGISPMSRMSALSPPHRRHFPVHPR</sequence>
<organism evidence="2 3">
    <name type="scientific">Azotobacter vinelandii (strain DJ / ATCC BAA-1303)</name>
    <dbReference type="NCBI Taxonomy" id="322710"/>
    <lineage>
        <taxon>Bacteria</taxon>
        <taxon>Pseudomonadati</taxon>
        <taxon>Pseudomonadota</taxon>
        <taxon>Gammaproteobacteria</taxon>
        <taxon>Pseudomonadales</taxon>
        <taxon>Pseudomonadaceae</taxon>
        <taxon>Azotobacter</taxon>
    </lineage>
</organism>
<name>C1DS79_AZOVD</name>
<keyword evidence="3" id="KW-1185">Reference proteome</keyword>
<proteinExistence type="predicted"/>
<evidence type="ECO:0000313" key="2">
    <source>
        <dbReference type="EMBL" id="ACO79954.1"/>
    </source>
</evidence>
<reference evidence="2 3" key="1">
    <citation type="journal article" date="2009" name="J. Bacteriol.">
        <title>Genome sequence of Azotobacter vinelandii, an obligate aerobe specialized to support diverse anaerobic metabolic processes.</title>
        <authorList>
            <person name="Setubal J.C."/>
            <person name="dos Santos P."/>
            <person name="Goldman B.S."/>
            <person name="Ertesvag H."/>
            <person name="Espin G."/>
            <person name="Rubio L.M."/>
            <person name="Valla S."/>
            <person name="Almeida N.F."/>
            <person name="Balasubramanian D."/>
            <person name="Cromes L."/>
            <person name="Curatti L."/>
            <person name="Du Z."/>
            <person name="Godsy E."/>
            <person name="Goodner B."/>
            <person name="Hellner-Burris K."/>
            <person name="Hernandez J.A."/>
            <person name="Houmiel K."/>
            <person name="Imperial J."/>
            <person name="Kennedy C."/>
            <person name="Larson T.J."/>
            <person name="Latreille P."/>
            <person name="Ligon L.S."/>
            <person name="Lu J."/>
            <person name="Maerk M."/>
            <person name="Miller N.M."/>
            <person name="Norton S."/>
            <person name="O'Carroll I.P."/>
            <person name="Paulsen I."/>
            <person name="Raulfs E.C."/>
            <person name="Roemer R."/>
            <person name="Rosser J."/>
            <person name="Segura D."/>
            <person name="Slater S."/>
            <person name="Stricklin S.L."/>
            <person name="Studholme D.J."/>
            <person name="Sun J."/>
            <person name="Viana C.J."/>
            <person name="Wallin E."/>
            <person name="Wang B."/>
            <person name="Wheeler C."/>
            <person name="Zhu H."/>
            <person name="Dean D.R."/>
            <person name="Dixon R."/>
            <person name="Wood D."/>
        </authorList>
    </citation>
    <scope>NUCLEOTIDE SEQUENCE [LARGE SCALE GENOMIC DNA]</scope>
    <source>
        <strain evidence="3">DJ / ATCC BAA-1303</strain>
    </source>
</reference>